<dbReference type="STRING" id="36856.ATB98_00260"/>
<reference evidence="2 3" key="1">
    <citation type="submission" date="2015-11" db="EMBL/GenBank/DDBJ databases">
        <title>Ensifer anhuiense sp. nov., an effective nitrogen fixation bacterium with Glycine soja.</title>
        <authorList>
            <person name="Yan H."/>
            <person name="Chen W."/>
        </authorList>
    </citation>
    <scope>NUCLEOTIDE SEQUENCE [LARGE SCALE GENOMIC DNA]</scope>
    <source>
        <strain evidence="2 3">LMG 7837</strain>
    </source>
</reference>
<dbReference type="SUPFAM" id="SSF52833">
    <property type="entry name" value="Thioredoxin-like"/>
    <property type="match status" value="1"/>
</dbReference>
<evidence type="ECO:0000259" key="1">
    <source>
        <dbReference type="PROSITE" id="PS50404"/>
    </source>
</evidence>
<dbReference type="InterPro" id="IPR004045">
    <property type="entry name" value="Glutathione_S-Trfase_N"/>
</dbReference>
<comment type="caution">
    <text evidence="2">The sequence shown here is derived from an EMBL/GenBank/DDBJ whole genome shotgun (WGS) entry which is preliminary data.</text>
</comment>
<accession>A0A178Y9Q4</accession>
<gene>
    <name evidence="2" type="ORF">ATB98_00260</name>
</gene>
<dbReference type="Gene3D" id="3.40.30.10">
    <property type="entry name" value="Glutaredoxin"/>
    <property type="match status" value="1"/>
</dbReference>
<dbReference type="Proteomes" id="UP000078507">
    <property type="component" value="Unassembled WGS sequence"/>
</dbReference>
<dbReference type="PROSITE" id="PS50404">
    <property type="entry name" value="GST_NTER"/>
    <property type="match status" value="1"/>
</dbReference>
<proteinExistence type="predicted"/>
<dbReference type="AlphaFoldDB" id="A0A178Y9Q4"/>
<dbReference type="Gene3D" id="1.20.1050.10">
    <property type="match status" value="1"/>
</dbReference>
<evidence type="ECO:0000313" key="3">
    <source>
        <dbReference type="Proteomes" id="UP000078507"/>
    </source>
</evidence>
<dbReference type="InterPro" id="IPR036249">
    <property type="entry name" value="Thioredoxin-like_sf"/>
</dbReference>
<evidence type="ECO:0000313" key="2">
    <source>
        <dbReference type="EMBL" id="OAP44144.1"/>
    </source>
</evidence>
<keyword evidence="3" id="KW-1185">Reference proteome</keyword>
<sequence length="106" mass="12131">MRVDLQLHTFDGVDYHSVNARGYVPLLELDDGQRLTEGPAILQYVADQVPEKKLAPAWGTTERYRLIKWLAFISGELHENLGPLFSPVMSGDEKDFHLMCVLDRFQ</sequence>
<name>A0A178Y9Q4_SINSA</name>
<organism evidence="2 3">
    <name type="scientific">Sinorhizobium saheli</name>
    <dbReference type="NCBI Taxonomy" id="36856"/>
    <lineage>
        <taxon>Bacteria</taxon>
        <taxon>Pseudomonadati</taxon>
        <taxon>Pseudomonadota</taxon>
        <taxon>Alphaproteobacteria</taxon>
        <taxon>Hyphomicrobiales</taxon>
        <taxon>Rhizobiaceae</taxon>
        <taxon>Sinorhizobium/Ensifer group</taxon>
        <taxon>Sinorhizobium</taxon>
    </lineage>
</organism>
<dbReference type="EMBL" id="LNQB01000075">
    <property type="protein sequence ID" value="OAP44144.1"/>
    <property type="molecule type" value="Genomic_DNA"/>
</dbReference>
<protein>
    <recommendedName>
        <fullName evidence="1">GST N-terminal domain-containing protein</fullName>
    </recommendedName>
</protein>
<feature type="domain" description="GST N-terminal" evidence="1">
    <location>
        <begin position="1"/>
        <end position="53"/>
    </location>
</feature>
<dbReference type="CDD" id="cd03057">
    <property type="entry name" value="GST_N_Beta"/>
    <property type="match status" value="1"/>
</dbReference>